<dbReference type="PANTHER" id="PTHR34956">
    <property type="entry name" value="OS05G0397300 PROTEIN"/>
    <property type="match status" value="1"/>
</dbReference>
<dbReference type="Gramene" id="rna-AYBTSS11_LOCUS19244">
    <property type="protein sequence ID" value="CAJ1962432.1"/>
    <property type="gene ID" value="gene-AYBTSS11_LOCUS19244"/>
</dbReference>
<feature type="region of interest" description="Disordered" evidence="1">
    <location>
        <begin position="117"/>
        <end position="166"/>
    </location>
</feature>
<sequence>MSSVDSGGAGVQVVKQVDPPTYASNGLARLANCVTMTPPTHMTTPYHTDMEVAVELEDDLFFADLSKEIALLIMDEDEDPLASCPPDSLQAFSEAIHPPPQFAFLYEHAWRRESKGTGVFIPQATQPRRKQRKGRASSYAKHQKQSQDTRMVSQVPNKNSFKTRNG</sequence>
<dbReference type="AlphaFoldDB" id="A0AA86VK34"/>
<feature type="compositionally biased region" description="Polar residues" evidence="1">
    <location>
        <begin position="146"/>
        <end position="166"/>
    </location>
</feature>
<evidence type="ECO:0000313" key="2">
    <source>
        <dbReference type="EMBL" id="CAJ1962432.1"/>
    </source>
</evidence>
<protein>
    <submittedName>
        <fullName evidence="2">Uncharacterized protein</fullName>
    </submittedName>
</protein>
<dbReference type="Proteomes" id="UP001189624">
    <property type="component" value="Chromosome 6"/>
</dbReference>
<keyword evidence="3" id="KW-1185">Reference proteome</keyword>
<accession>A0AA86VK34</accession>
<proteinExistence type="predicted"/>
<dbReference type="EMBL" id="OY731403">
    <property type="protein sequence ID" value="CAJ1962432.1"/>
    <property type="molecule type" value="Genomic_DNA"/>
</dbReference>
<dbReference type="PANTHER" id="PTHR34956:SF3">
    <property type="match status" value="1"/>
</dbReference>
<reference evidence="2" key="1">
    <citation type="submission" date="2023-10" db="EMBL/GenBank/DDBJ databases">
        <authorList>
            <person name="Domelevo Entfellner J.-B."/>
        </authorList>
    </citation>
    <scope>NUCLEOTIDE SEQUENCE</scope>
</reference>
<evidence type="ECO:0000313" key="3">
    <source>
        <dbReference type="Proteomes" id="UP001189624"/>
    </source>
</evidence>
<name>A0AA86VK34_9FABA</name>
<organism evidence="2 3">
    <name type="scientific">Sphenostylis stenocarpa</name>
    <dbReference type="NCBI Taxonomy" id="92480"/>
    <lineage>
        <taxon>Eukaryota</taxon>
        <taxon>Viridiplantae</taxon>
        <taxon>Streptophyta</taxon>
        <taxon>Embryophyta</taxon>
        <taxon>Tracheophyta</taxon>
        <taxon>Spermatophyta</taxon>
        <taxon>Magnoliopsida</taxon>
        <taxon>eudicotyledons</taxon>
        <taxon>Gunneridae</taxon>
        <taxon>Pentapetalae</taxon>
        <taxon>rosids</taxon>
        <taxon>fabids</taxon>
        <taxon>Fabales</taxon>
        <taxon>Fabaceae</taxon>
        <taxon>Papilionoideae</taxon>
        <taxon>50 kb inversion clade</taxon>
        <taxon>NPAAA clade</taxon>
        <taxon>indigoferoid/millettioid clade</taxon>
        <taxon>Phaseoleae</taxon>
        <taxon>Sphenostylis</taxon>
    </lineage>
</organism>
<gene>
    <name evidence="2" type="ORF">AYBTSS11_LOCUS19244</name>
</gene>
<evidence type="ECO:0000256" key="1">
    <source>
        <dbReference type="SAM" id="MobiDB-lite"/>
    </source>
</evidence>